<keyword evidence="2" id="KW-1185">Reference proteome</keyword>
<accession>A0AC60Q6P5</accession>
<proteinExistence type="predicted"/>
<gene>
    <name evidence="1" type="ORF">HPB47_024404</name>
</gene>
<sequence length="511" mass="56979">MAADVRCPVVLTGDDLGVLGEGDAIPGDFEPGATREPIILSADYSSDSETPAEFDECGKASRSKSTINEIERSASQEDPHTADDPGGEPSLPVEEVPSSEPTLELWDSDQWRQHKKHVFVLSDAGKPIYCRHGSEDQLASLAGVMQALVSCVALSGDQVRYVRAGPLRLAFLLRGPLILVAASSLPLSLQQLQSQLHYVHAQILSVVTGSQLNRVFEQRGNFDLRRLLAGSERFLDSLCDLMDEEPSFLLGAVRCLPLAPSVRETITQTMVRQCSKHKKLVFGILVAENQLVALVGMRKYQLHHMDLHLLFNLVHASESFKTAEAWTPVCLPKFDPSGFLHAHVSYLAQGCPACLLLLTVDRDLFFPLQECQRKITERLMWQGCLEAVSQAAKGYSVREAGIPELYHFVYKSKSGAQLSSPRLEAPCVPQRLLAQYRLLHHRMYQPACPLKILFWASDRETLMGWHMAGFELYAAFEPLVDKDAAVRAMSKLLHWIKREEERLFIMSYASL</sequence>
<dbReference type="EMBL" id="JABSTQ010009501">
    <property type="protein sequence ID" value="KAG0428617.1"/>
    <property type="molecule type" value="Genomic_DNA"/>
</dbReference>
<protein>
    <submittedName>
        <fullName evidence="1">Uncharacterized protein</fullName>
    </submittedName>
</protein>
<organism evidence="1 2">
    <name type="scientific">Ixodes persulcatus</name>
    <name type="common">Taiga tick</name>
    <dbReference type="NCBI Taxonomy" id="34615"/>
    <lineage>
        <taxon>Eukaryota</taxon>
        <taxon>Metazoa</taxon>
        <taxon>Ecdysozoa</taxon>
        <taxon>Arthropoda</taxon>
        <taxon>Chelicerata</taxon>
        <taxon>Arachnida</taxon>
        <taxon>Acari</taxon>
        <taxon>Parasitiformes</taxon>
        <taxon>Ixodida</taxon>
        <taxon>Ixodoidea</taxon>
        <taxon>Ixodidae</taxon>
        <taxon>Ixodinae</taxon>
        <taxon>Ixodes</taxon>
    </lineage>
</organism>
<name>A0AC60Q6P5_IXOPE</name>
<evidence type="ECO:0000313" key="1">
    <source>
        <dbReference type="EMBL" id="KAG0428617.1"/>
    </source>
</evidence>
<evidence type="ECO:0000313" key="2">
    <source>
        <dbReference type="Proteomes" id="UP000805193"/>
    </source>
</evidence>
<dbReference type="Proteomes" id="UP000805193">
    <property type="component" value="Unassembled WGS sequence"/>
</dbReference>
<reference evidence="1 2" key="1">
    <citation type="journal article" date="2020" name="Cell">
        <title>Large-Scale Comparative Analyses of Tick Genomes Elucidate Their Genetic Diversity and Vector Capacities.</title>
        <authorList>
            <consortium name="Tick Genome and Microbiome Consortium (TIGMIC)"/>
            <person name="Jia N."/>
            <person name="Wang J."/>
            <person name="Shi W."/>
            <person name="Du L."/>
            <person name="Sun Y."/>
            <person name="Zhan W."/>
            <person name="Jiang J.F."/>
            <person name="Wang Q."/>
            <person name="Zhang B."/>
            <person name="Ji P."/>
            <person name="Bell-Sakyi L."/>
            <person name="Cui X.M."/>
            <person name="Yuan T.T."/>
            <person name="Jiang B.G."/>
            <person name="Yang W.F."/>
            <person name="Lam T.T."/>
            <person name="Chang Q.C."/>
            <person name="Ding S.J."/>
            <person name="Wang X.J."/>
            <person name="Zhu J.G."/>
            <person name="Ruan X.D."/>
            <person name="Zhao L."/>
            <person name="Wei J.T."/>
            <person name="Ye R.Z."/>
            <person name="Que T.C."/>
            <person name="Du C.H."/>
            <person name="Zhou Y.H."/>
            <person name="Cheng J.X."/>
            <person name="Dai P.F."/>
            <person name="Guo W.B."/>
            <person name="Han X.H."/>
            <person name="Huang E.J."/>
            <person name="Li L.F."/>
            <person name="Wei W."/>
            <person name="Gao Y.C."/>
            <person name="Liu J.Z."/>
            <person name="Shao H.Z."/>
            <person name="Wang X."/>
            <person name="Wang C.C."/>
            <person name="Yang T.C."/>
            <person name="Huo Q.B."/>
            <person name="Li W."/>
            <person name="Chen H.Y."/>
            <person name="Chen S.E."/>
            <person name="Zhou L.G."/>
            <person name="Ni X.B."/>
            <person name="Tian J.H."/>
            <person name="Sheng Y."/>
            <person name="Liu T."/>
            <person name="Pan Y.S."/>
            <person name="Xia L.Y."/>
            <person name="Li J."/>
            <person name="Zhao F."/>
            <person name="Cao W.C."/>
        </authorList>
    </citation>
    <scope>NUCLEOTIDE SEQUENCE [LARGE SCALE GENOMIC DNA]</scope>
    <source>
        <strain evidence="1">Iper-2018</strain>
    </source>
</reference>
<comment type="caution">
    <text evidence="1">The sequence shown here is derived from an EMBL/GenBank/DDBJ whole genome shotgun (WGS) entry which is preliminary data.</text>
</comment>